<feature type="region of interest" description="Disordered" evidence="1">
    <location>
        <begin position="1"/>
        <end position="108"/>
    </location>
</feature>
<proteinExistence type="predicted"/>
<evidence type="ECO:0000313" key="2">
    <source>
        <dbReference type="EMBL" id="KAE9975447.1"/>
    </source>
</evidence>
<dbReference type="AlphaFoldDB" id="A0A8H3YZL9"/>
<evidence type="ECO:0000256" key="1">
    <source>
        <dbReference type="SAM" id="MobiDB-lite"/>
    </source>
</evidence>
<dbReference type="Proteomes" id="UP000447873">
    <property type="component" value="Unassembled WGS sequence"/>
</dbReference>
<gene>
    <name evidence="2" type="ORF">EG328_003185</name>
</gene>
<dbReference type="EMBL" id="WNWS01000194">
    <property type="protein sequence ID" value="KAE9975447.1"/>
    <property type="molecule type" value="Genomic_DNA"/>
</dbReference>
<accession>A0A8H3YZL9</accession>
<protein>
    <submittedName>
        <fullName evidence="2">Uncharacterized protein</fullName>
    </submittedName>
</protein>
<organism evidence="2 3">
    <name type="scientific">Venturia inaequalis</name>
    <name type="common">Apple scab fungus</name>
    <dbReference type="NCBI Taxonomy" id="5025"/>
    <lineage>
        <taxon>Eukaryota</taxon>
        <taxon>Fungi</taxon>
        <taxon>Dikarya</taxon>
        <taxon>Ascomycota</taxon>
        <taxon>Pezizomycotina</taxon>
        <taxon>Dothideomycetes</taxon>
        <taxon>Pleosporomycetidae</taxon>
        <taxon>Venturiales</taxon>
        <taxon>Venturiaceae</taxon>
        <taxon>Venturia</taxon>
    </lineage>
</organism>
<name>A0A8H3YZL9_VENIN</name>
<feature type="compositionally biased region" description="Low complexity" evidence="1">
    <location>
        <begin position="1"/>
        <end position="14"/>
    </location>
</feature>
<sequence>MASSNAASSADPSPALNPVAPSFEYQMRSEPIKTASPPHTYSNKSGYKEENKTNGSLADDENVKEPPTSFFNSLDSTSDGEEEPKVTDKQNHASTFGGNNIPPESSAPVYTHPIQELVANSKPDFTHQWVPWTNSYSDVPTMPWNQASPYTSPTAPVGSAASQLQSCECVISNRMCDSCVVRARWMASYVCPEEARRFASVTEAERQEQRRREREIDEDLFGMILGKYNDRETYFASYD</sequence>
<evidence type="ECO:0000313" key="3">
    <source>
        <dbReference type="Proteomes" id="UP000447873"/>
    </source>
</evidence>
<reference evidence="2 3" key="1">
    <citation type="submission" date="2018-12" db="EMBL/GenBank/DDBJ databases">
        <title>Venturia inaequalis Genome Resource.</title>
        <authorList>
            <person name="Lichtner F.J."/>
        </authorList>
    </citation>
    <scope>NUCLEOTIDE SEQUENCE [LARGE SCALE GENOMIC DNA]</scope>
    <source>
        <strain evidence="2 3">120213</strain>
    </source>
</reference>
<comment type="caution">
    <text evidence="2">The sequence shown here is derived from an EMBL/GenBank/DDBJ whole genome shotgun (WGS) entry which is preliminary data.</text>
</comment>